<evidence type="ECO:0000256" key="1">
    <source>
        <dbReference type="ARBA" id="ARBA00022801"/>
    </source>
</evidence>
<dbReference type="AlphaFoldDB" id="A0A1T4K7Z8"/>
<evidence type="ECO:0000313" key="4">
    <source>
        <dbReference type="Proteomes" id="UP000190092"/>
    </source>
</evidence>
<dbReference type="GO" id="GO:0016787">
    <property type="term" value="F:hydrolase activity"/>
    <property type="evidence" value="ECO:0007669"/>
    <property type="project" value="UniProtKB-KW"/>
</dbReference>
<dbReference type="InterPro" id="IPR029058">
    <property type="entry name" value="AB_hydrolase_fold"/>
</dbReference>
<protein>
    <submittedName>
        <fullName evidence="3">Pimeloyl-ACP methyl ester carboxylesterase</fullName>
    </submittedName>
</protein>
<dbReference type="SUPFAM" id="SSF53474">
    <property type="entry name" value="alpha/beta-Hydrolases"/>
    <property type="match status" value="1"/>
</dbReference>
<dbReference type="Gene3D" id="3.40.50.1820">
    <property type="entry name" value="alpha/beta hydrolase"/>
    <property type="match status" value="1"/>
</dbReference>
<feature type="domain" description="AB hydrolase-1" evidence="2">
    <location>
        <begin position="25"/>
        <end position="276"/>
    </location>
</feature>
<dbReference type="RefSeq" id="WP_085932487.1">
    <property type="nucleotide sequence ID" value="NZ_FUWJ01000001.1"/>
</dbReference>
<evidence type="ECO:0000259" key="2">
    <source>
        <dbReference type="Pfam" id="PF00561"/>
    </source>
</evidence>
<reference evidence="4" key="1">
    <citation type="submission" date="2017-02" db="EMBL/GenBank/DDBJ databases">
        <authorList>
            <person name="Varghese N."/>
            <person name="Submissions S."/>
        </authorList>
    </citation>
    <scope>NUCLEOTIDE SEQUENCE [LARGE SCALE GENOMIC DNA]</scope>
    <source>
        <strain evidence="4">ATCC 27094</strain>
    </source>
</reference>
<keyword evidence="4" id="KW-1185">Reference proteome</keyword>
<dbReference type="Pfam" id="PF00561">
    <property type="entry name" value="Abhydrolase_1"/>
    <property type="match status" value="1"/>
</dbReference>
<sequence>MPAVKHTFLDTRGFTTHVAQVGDGPPLFLLHGWPEFWATWEPMLARLGDRYRLIAPDFRGFGESGNPDPGRSDKAGPDVLADDIAAIMDTLDIERAGFVGHDVGAFAMQRLALNHPGKVAGLFFFNCATHGVGARWREPEQINEIWYQTFHQMPFAPALVGANRDACRAYFGHFLRHWSYRKDTFDAVLERWIDNFMRPGNLQGGFNWYISQNAARLAVMAGAAPKPPTIKHPTRIFWGRHDPVLRSAWIDVVGEYFEDVEASIAEEAGHFVHYETPDAAAAEIDRFFRRIGYVRP</sequence>
<keyword evidence="1" id="KW-0378">Hydrolase</keyword>
<name>A0A1T4K7Z8_9HYPH</name>
<proteinExistence type="predicted"/>
<accession>A0A1T4K7Z8</accession>
<dbReference type="EMBL" id="FUWJ01000001">
    <property type="protein sequence ID" value="SJZ38570.1"/>
    <property type="molecule type" value="Genomic_DNA"/>
</dbReference>
<dbReference type="PRINTS" id="PR00412">
    <property type="entry name" value="EPOXHYDRLASE"/>
</dbReference>
<gene>
    <name evidence="3" type="ORF">SAMN02745126_00794</name>
</gene>
<dbReference type="Proteomes" id="UP000190092">
    <property type="component" value="Unassembled WGS sequence"/>
</dbReference>
<dbReference type="OrthoDB" id="9780765at2"/>
<dbReference type="InterPro" id="IPR000073">
    <property type="entry name" value="AB_hydrolase_1"/>
</dbReference>
<dbReference type="InterPro" id="IPR000639">
    <property type="entry name" value="Epox_hydrolase-like"/>
</dbReference>
<organism evidence="3 4">
    <name type="scientific">Enhydrobacter aerosaccus</name>
    <dbReference type="NCBI Taxonomy" id="225324"/>
    <lineage>
        <taxon>Bacteria</taxon>
        <taxon>Pseudomonadati</taxon>
        <taxon>Pseudomonadota</taxon>
        <taxon>Alphaproteobacteria</taxon>
        <taxon>Hyphomicrobiales</taxon>
        <taxon>Enhydrobacter</taxon>
    </lineage>
</organism>
<evidence type="ECO:0000313" key="3">
    <source>
        <dbReference type="EMBL" id="SJZ38570.1"/>
    </source>
</evidence>
<dbReference type="STRING" id="225324.SAMN02745126_00794"/>
<dbReference type="PANTHER" id="PTHR43329">
    <property type="entry name" value="EPOXIDE HYDROLASE"/>
    <property type="match status" value="1"/>
</dbReference>